<organism evidence="2 3">
    <name type="scientific">Amycolatopsis saalfeldensis</name>
    <dbReference type="NCBI Taxonomy" id="394193"/>
    <lineage>
        <taxon>Bacteria</taxon>
        <taxon>Bacillati</taxon>
        <taxon>Actinomycetota</taxon>
        <taxon>Actinomycetes</taxon>
        <taxon>Pseudonocardiales</taxon>
        <taxon>Pseudonocardiaceae</taxon>
        <taxon>Amycolatopsis</taxon>
    </lineage>
</organism>
<evidence type="ECO:0000313" key="2">
    <source>
        <dbReference type="EMBL" id="SEP51056.1"/>
    </source>
</evidence>
<protein>
    <recommendedName>
        <fullName evidence="1">Helix-turn-helix domain-containing protein</fullName>
    </recommendedName>
</protein>
<dbReference type="EMBL" id="FOEF01000015">
    <property type="protein sequence ID" value="SEP51056.1"/>
    <property type="molecule type" value="Genomic_DNA"/>
</dbReference>
<keyword evidence="3" id="KW-1185">Reference proteome</keyword>
<accession>A0A1H8YG13</accession>
<dbReference type="STRING" id="394193.SAMN04489732_115124"/>
<name>A0A1H8YG13_9PSEU</name>
<feature type="domain" description="Helix-turn-helix" evidence="1">
    <location>
        <begin position="68"/>
        <end position="108"/>
    </location>
</feature>
<dbReference type="InterPro" id="IPR045745">
    <property type="entry name" value="HTH_58_Actinobacteria-type"/>
</dbReference>
<dbReference type="Pfam" id="PF19575">
    <property type="entry name" value="HTH_58"/>
    <property type="match status" value="1"/>
</dbReference>
<dbReference type="AlphaFoldDB" id="A0A1H8YG13"/>
<evidence type="ECO:0000313" key="3">
    <source>
        <dbReference type="Proteomes" id="UP000198582"/>
    </source>
</evidence>
<gene>
    <name evidence="2" type="ORF">SAMN04489732_115124</name>
</gene>
<proteinExistence type="predicted"/>
<reference evidence="3" key="1">
    <citation type="submission" date="2016-10" db="EMBL/GenBank/DDBJ databases">
        <authorList>
            <person name="Varghese N."/>
            <person name="Submissions S."/>
        </authorList>
    </citation>
    <scope>NUCLEOTIDE SEQUENCE [LARGE SCALE GENOMIC DNA]</scope>
    <source>
        <strain evidence="3">DSM 44993</strain>
    </source>
</reference>
<sequence>MTEDGQVAGELDSVVVAELVECYAAGETIEGLVARYPFSYRKIRTALLDAGVTLRPPKIPLPPTPPGLADAYRDGRTIRQLAATYGMSYNQTRNILLAEGVELRSRGNFSTRRVAGMK</sequence>
<dbReference type="Proteomes" id="UP000198582">
    <property type="component" value="Unassembled WGS sequence"/>
</dbReference>
<evidence type="ECO:0000259" key="1">
    <source>
        <dbReference type="Pfam" id="PF19575"/>
    </source>
</evidence>